<evidence type="ECO:0000313" key="1">
    <source>
        <dbReference type="EMBL" id="CAE8617953.1"/>
    </source>
</evidence>
<accession>A0A813FVA7</accession>
<organism evidence="1 2">
    <name type="scientific">Polarella glacialis</name>
    <name type="common">Dinoflagellate</name>
    <dbReference type="NCBI Taxonomy" id="89957"/>
    <lineage>
        <taxon>Eukaryota</taxon>
        <taxon>Sar</taxon>
        <taxon>Alveolata</taxon>
        <taxon>Dinophyceae</taxon>
        <taxon>Suessiales</taxon>
        <taxon>Suessiaceae</taxon>
        <taxon>Polarella</taxon>
    </lineage>
</organism>
<sequence length="298" mass="32293">MVSFATCRRHSLKAAAHSATRLLRDCSRRQQPGFVGQSQSPVQSLLRHSPAVCTRHCSNGGGGESGKLEHQSPKTGRWDLWCDHWNAVLSRRPLATVVFWNASCTLTWASVFGALSSSPTATALLASPDYAVGWLLMRATVKFRQPVNLGLAAVVSKLLPGLSMMKVSPLLAFVTPDAESRNALTSLRRWAFRLPFLGAGGRRLLRRFLRRSSDFVSWAQGPIDRYGLSYFLAAKVTSLTTLCGGTIAAMQGLDVSASLTWLGLSSELQKDAGLFACAAALNVPLAPLHFYGSVSWIC</sequence>
<dbReference type="Proteomes" id="UP000654075">
    <property type="component" value="Unassembled WGS sequence"/>
</dbReference>
<evidence type="ECO:0000313" key="2">
    <source>
        <dbReference type="Proteomes" id="UP000654075"/>
    </source>
</evidence>
<reference evidence="1" key="1">
    <citation type="submission" date="2021-02" db="EMBL/GenBank/DDBJ databases">
        <authorList>
            <person name="Dougan E. K."/>
            <person name="Rhodes N."/>
            <person name="Thang M."/>
            <person name="Chan C."/>
        </authorList>
    </citation>
    <scope>NUCLEOTIDE SEQUENCE</scope>
</reference>
<dbReference type="OrthoDB" id="447793at2759"/>
<dbReference type="EMBL" id="CAJNNV010026345">
    <property type="protein sequence ID" value="CAE8617953.1"/>
    <property type="molecule type" value="Genomic_DNA"/>
</dbReference>
<dbReference type="AlphaFoldDB" id="A0A813FVA7"/>
<proteinExistence type="predicted"/>
<comment type="caution">
    <text evidence="1">The sequence shown here is derived from an EMBL/GenBank/DDBJ whole genome shotgun (WGS) entry which is preliminary data.</text>
</comment>
<name>A0A813FVA7_POLGL</name>
<protein>
    <submittedName>
        <fullName evidence="1">Uncharacterized protein</fullName>
    </submittedName>
</protein>
<gene>
    <name evidence="1" type="ORF">PGLA1383_LOCUS35609</name>
</gene>
<keyword evidence="2" id="KW-1185">Reference proteome</keyword>